<protein>
    <submittedName>
        <fullName evidence="3">Uncharacterized protein</fullName>
    </submittedName>
</protein>
<accession>A0AAV1PX15</accession>
<dbReference type="Proteomes" id="UP001314229">
    <property type="component" value="Unassembled WGS sequence"/>
</dbReference>
<keyword evidence="4" id="KW-1185">Reference proteome</keyword>
<sequence>MPEEWAGVFLQMGGRRKKYGWPYFVGIVGLELHCILGILGGTLNSTHSPAADESRERRYTPHDKID</sequence>
<reference evidence="3 4" key="1">
    <citation type="submission" date="2024-01" db="EMBL/GenBank/DDBJ databases">
        <authorList>
            <person name="Alioto T."/>
            <person name="Alioto T."/>
            <person name="Gomez Garrido J."/>
        </authorList>
    </citation>
    <scope>NUCLEOTIDE SEQUENCE [LARGE SCALE GENOMIC DNA]</scope>
</reference>
<keyword evidence="2" id="KW-0812">Transmembrane</keyword>
<evidence type="ECO:0000313" key="3">
    <source>
        <dbReference type="EMBL" id="CAK6976271.1"/>
    </source>
</evidence>
<organism evidence="3 4">
    <name type="scientific">Scomber scombrus</name>
    <name type="common">Atlantic mackerel</name>
    <name type="synonym">Scomber vernalis</name>
    <dbReference type="NCBI Taxonomy" id="13677"/>
    <lineage>
        <taxon>Eukaryota</taxon>
        <taxon>Metazoa</taxon>
        <taxon>Chordata</taxon>
        <taxon>Craniata</taxon>
        <taxon>Vertebrata</taxon>
        <taxon>Euteleostomi</taxon>
        <taxon>Actinopterygii</taxon>
        <taxon>Neopterygii</taxon>
        <taxon>Teleostei</taxon>
        <taxon>Neoteleostei</taxon>
        <taxon>Acanthomorphata</taxon>
        <taxon>Pelagiaria</taxon>
        <taxon>Scombriformes</taxon>
        <taxon>Scombridae</taxon>
        <taxon>Scomber</taxon>
    </lineage>
</organism>
<feature type="region of interest" description="Disordered" evidence="1">
    <location>
        <begin position="43"/>
        <end position="66"/>
    </location>
</feature>
<gene>
    <name evidence="3" type="ORF">FSCOSCO3_A031213</name>
</gene>
<evidence type="ECO:0000256" key="2">
    <source>
        <dbReference type="SAM" id="Phobius"/>
    </source>
</evidence>
<evidence type="ECO:0000256" key="1">
    <source>
        <dbReference type="SAM" id="MobiDB-lite"/>
    </source>
</evidence>
<feature type="transmembrane region" description="Helical" evidence="2">
    <location>
        <begin position="21"/>
        <end position="39"/>
    </location>
</feature>
<name>A0AAV1PX15_SCOSC</name>
<feature type="compositionally biased region" description="Basic and acidic residues" evidence="1">
    <location>
        <begin position="50"/>
        <end position="66"/>
    </location>
</feature>
<keyword evidence="2" id="KW-0472">Membrane</keyword>
<dbReference type="EMBL" id="CAWUFR010000342">
    <property type="protein sequence ID" value="CAK6976271.1"/>
    <property type="molecule type" value="Genomic_DNA"/>
</dbReference>
<evidence type="ECO:0000313" key="4">
    <source>
        <dbReference type="Proteomes" id="UP001314229"/>
    </source>
</evidence>
<keyword evidence="2" id="KW-1133">Transmembrane helix</keyword>
<proteinExistence type="predicted"/>
<comment type="caution">
    <text evidence="3">The sequence shown here is derived from an EMBL/GenBank/DDBJ whole genome shotgun (WGS) entry which is preliminary data.</text>
</comment>
<dbReference type="AlphaFoldDB" id="A0AAV1PX15"/>